<organism evidence="5">
    <name type="scientific">Arundo donax</name>
    <name type="common">Giant reed</name>
    <name type="synonym">Donax arundinaceus</name>
    <dbReference type="NCBI Taxonomy" id="35708"/>
    <lineage>
        <taxon>Eukaryota</taxon>
        <taxon>Viridiplantae</taxon>
        <taxon>Streptophyta</taxon>
        <taxon>Embryophyta</taxon>
        <taxon>Tracheophyta</taxon>
        <taxon>Spermatophyta</taxon>
        <taxon>Magnoliopsida</taxon>
        <taxon>Liliopsida</taxon>
        <taxon>Poales</taxon>
        <taxon>Poaceae</taxon>
        <taxon>PACMAD clade</taxon>
        <taxon>Arundinoideae</taxon>
        <taxon>Arundineae</taxon>
        <taxon>Arundo</taxon>
    </lineage>
</organism>
<dbReference type="FunFam" id="3.90.70.200:FF:000002">
    <property type="entry name" value="Zinc finger CCCH domain-containing protein 19"/>
    <property type="match status" value="1"/>
</dbReference>
<dbReference type="SUPFAM" id="SSF159042">
    <property type="entry name" value="Plus3-like"/>
    <property type="match status" value="1"/>
</dbReference>
<dbReference type="SMART" id="SM00719">
    <property type="entry name" value="Plus3"/>
    <property type="match status" value="1"/>
</dbReference>
<dbReference type="InterPro" id="IPR004343">
    <property type="entry name" value="Plus-3_dom"/>
</dbReference>
<evidence type="ECO:0000256" key="1">
    <source>
        <dbReference type="SAM" id="MobiDB-lite"/>
    </source>
</evidence>
<dbReference type="PANTHER" id="PTHR46695:SF4">
    <property type="entry name" value="ZINC FINGER CCCH DOMAIN-CONTAINING PROTEIN 44"/>
    <property type="match status" value="1"/>
</dbReference>
<dbReference type="GO" id="GO:0003677">
    <property type="term" value="F:DNA binding"/>
    <property type="evidence" value="ECO:0007669"/>
    <property type="project" value="InterPro"/>
</dbReference>
<dbReference type="Pfam" id="PF25980">
    <property type="entry name" value="NERD_plant"/>
    <property type="match status" value="1"/>
</dbReference>
<proteinExistence type="predicted"/>
<dbReference type="SUPFAM" id="SSF47592">
    <property type="entry name" value="SWIB/MDM2 domain"/>
    <property type="match status" value="1"/>
</dbReference>
<dbReference type="CDD" id="cd10567">
    <property type="entry name" value="SWIB-MDM2_like"/>
    <property type="match status" value="1"/>
</dbReference>
<dbReference type="InterPro" id="IPR036885">
    <property type="entry name" value="SWIB_MDM2_dom_sf"/>
</dbReference>
<dbReference type="Gene3D" id="3.30.1490.40">
    <property type="match status" value="1"/>
</dbReference>
<evidence type="ECO:0000259" key="3">
    <source>
        <dbReference type="PROSITE" id="PS51360"/>
    </source>
</evidence>
<dbReference type="Pfam" id="PF02213">
    <property type="entry name" value="GYF"/>
    <property type="match status" value="1"/>
</dbReference>
<dbReference type="InterPro" id="IPR003121">
    <property type="entry name" value="SWIB_MDM2_domain"/>
</dbReference>
<dbReference type="EMBL" id="GBRH01167535">
    <property type="protein sequence ID" value="JAE30361.1"/>
    <property type="molecule type" value="Transcribed_RNA"/>
</dbReference>
<name>A0A0A9H676_ARUDO</name>
<dbReference type="AlphaFoldDB" id="A0A0A9H676"/>
<sequence>MTLPGDTKWASSELLEFIGHMRNGDRSYISQSDVQVLLLEYIKQNNLRDPRRKSQIFCDARISNLFRKSRVSHYEMLKLLDMHFLVKETPTKNVDSQRASDPDSAQVDNGGYDELTAKLGSDKRRKVHKKIEREVTVNPEDYAAIDMHNINLIYLRRSLMEDLIDDAAAFSDKIADAFVRIRISGLGQKQDMYRLVKVLGTHKVAERYNVGKKKTDYALEISNLDKKEVITMDTISNQDFTEEECKRLRQSMKFGLITQLKVGDIYEKAKIYQALQFKDWLENEKQRLSHLCDRASETGRRKELRECVEKLQLLNTPEERARRINEVPEVHVDPHMAPNYESAEEQDYKKAVDWTINRNGPDPLFPGRKERELNAVENHTQKCLDASGYMSSPPTEDVAHRSGAGSDINLNNTAVESASLSPSGVVSGDAEPEKVWHYKDPSGNVQGPFTLLQLSKWASFFPRDLMAYI</sequence>
<dbReference type="PANTHER" id="PTHR46695">
    <property type="entry name" value="ZINC FINGER CCCH DOMAIN-CONTAINING PROTEIN 44-RELATED"/>
    <property type="match status" value="1"/>
</dbReference>
<dbReference type="PROSITE" id="PS51360">
    <property type="entry name" value="PLUS3"/>
    <property type="match status" value="1"/>
</dbReference>
<feature type="domain" description="DM2" evidence="4">
    <location>
        <begin position="3"/>
        <end position="86"/>
    </location>
</feature>
<dbReference type="InterPro" id="IPR058668">
    <property type="entry name" value="NERD_dom"/>
</dbReference>
<feature type="region of interest" description="Disordered" evidence="1">
    <location>
        <begin position="91"/>
        <end position="112"/>
    </location>
</feature>
<evidence type="ECO:0000313" key="5">
    <source>
        <dbReference type="EMBL" id="JAE30361.1"/>
    </source>
</evidence>
<dbReference type="Pfam" id="PF02201">
    <property type="entry name" value="SWIB"/>
    <property type="match status" value="1"/>
</dbReference>
<feature type="domain" description="Plus3" evidence="3">
    <location>
        <begin position="144"/>
        <end position="277"/>
    </location>
</feature>
<dbReference type="InterPro" id="IPR035445">
    <property type="entry name" value="GYF-like_dom_sf"/>
</dbReference>
<feature type="region of interest" description="Disordered" evidence="1">
    <location>
        <begin position="385"/>
        <end position="409"/>
    </location>
</feature>
<reference evidence="5" key="2">
    <citation type="journal article" date="2015" name="Data Brief">
        <title>Shoot transcriptome of the giant reed, Arundo donax.</title>
        <authorList>
            <person name="Barrero R.A."/>
            <person name="Guerrero F.D."/>
            <person name="Moolhuijzen P."/>
            <person name="Goolsby J.A."/>
            <person name="Tidwell J."/>
            <person name="Bellgard S.E."/>
            <person name="Bellgard M.I."/>
        </authorList>
    </citation>
    <scope>NUCLEOTIDE SEQUENCE</scope>
    <source>
        <tissue evidence="5">Shoot tissue taken approximately 20 cm above the soil surface</tissue>
    </source>
</reference>
<dbReference type="Pfam" id="PF03126">
    <property type="entry name" value="Plus-3"/>
    <property type="match status" value="1"/>
</dbReference>
<evidence type="ECO:0000259" key="4">
    <source>
        <dbReference type="PROSITE" id="PS51925"/>
    </source>
</evidence>
<evidence type="ECO:0008006" key="6">
    <source>
        <dbReference type="Google" id="ProtNLM"/>
    </source>
</evidence>
<evidence type="ECO:0000259" key="2">
    <source>
        <dbReference type="PROSITE" id="PS50829"/>
    </source>
</evidence>
<dbReference type="Gene3D" id="3.90.70.200">
    <property type="entry name" value="Plus-3 domain"/>
    <property type="match status" value="1"/>
</dbReference>
<dbReference type="SUPFAM" id="SSF55277">
    <property type="entry name" value="GYF domain"/>
    <property type="match status" value="1"/>
</dbReference>
<dbReference type="Gene3D" id="1.10.245.10">
    <property type="entry name" value="SWIB/MDM2 domain"/>
    <property type="match status" value="1"/>
</dbReference>
<dbReference type="InterPro" id="IPR036128">
    <property type="entry name" value="Plus3-like_sf"/>
</dbReference>
<dbReference type="PROSITE" id="PS51925">
    <property type="entry name" value="SWIB_MDM2"/>
    <property type="match status" value="1"/>
</dbReference>
<feature type="domain" description="GYF" evidence="2">
    <location>
        <begin position="433"/>
        <end position="469"/>
    </location>
</feature>
<protein>
    <recommendedName>
        <fullName evidence="6">GYF domain-containing protein</fullName>
    </recommendedName>
</protein>
<reference evidence="5" key="1">
    <citation type="submission" date="2014-09" db="EMBL/GenBank/DDBJ databases">
        <authorList>
            <person name="Magalhaes I.L.F."/>
            <person name="Oliveira U."/>
            <person name="Santos F.R."/>
            <person name="Vidigal T.H.D.A."/>
            <person name="Brescovit A.D."/>
            <person name="Santos A.J."/>
        </authorList>
    </citation>
    <scope>NUCLEOTIDE SEQUENCE</scope>
    <source>
        <tissue evidence="5">Shoot tissue taken approximately 20 cm above the soil surface</tissue>
    </source>
</reference>
<dbReference type="PROSITE" id="PS50829">
    <property type="entry name" value="GYF"/>
    <property type="match status" value="1"/>
</dbReference>
<dbReference type="InterPro" id="IPR003169">
    <property type="entry name" value="GYF"/>
</dbReference>
<accession>A0A0A9H676</accession>